<evidence type="ECO:0000313" key="2">
    <source>
        <dbReference type="EMBL" id="KAK9949522.1"/>
    </source>
</evidence>
<dbReference type="Proteomes" id="UP001457282">
    <property type="component" value="Unassembled WGS sequence"/>
</dbReference>
<evidence type="ECO:0008006" key="4">
    <source>
        <dbReference type="Google" id="ProtNLM"/>
    </source>
</evidence>
<evidence type="ECO:0000313" key="3">
    <source>
        <dbReference type="Proteomes" id="UP001457282"/>
    </source>
</evidence>
<feature type="transmembrane region" description="Helical" evidence="1">
    <location>
        <begin position="36"/>
        <end position="59"/>
    </location>
</feature>
<keyword evidence="1" id="KW-1133">Transmembrane helix</keyword>
<keyword evidence="1" id="KW-0472">Membrane</keyword>
<organism evidence="2 3">
    <name type="scientific">Rubus argutus</name>
    <name type="common">Southern blackberry</name>
    <dbReference type="NCBI Taxonomy" id="59490"/>
    <lineage>
        <taxon>Eukaryota</taxon>
        <taxon>Viridiplantae</taxon>
        <taxon>Streptophyta</taxon>
        <taxon>Embryophyta</taxon>
        <taxon>Tracheophyta</taxon>
        <taxon>Spermatophyta</taxon>
        <taxon>Magnoliopsida</taxon>
        <taxon>eudicotyledons</taxon>
        <taxon>Gunneridae</taxon>
        <taxon>Pentapetalae</taxon>
        <taxon>rosids</taxon>
        <taxon>fabids</taxon>
        <taxon>Rosales</taxon>
        <taxon>Rosaceae</taxon>
        <taxon>Rosoideae</taxon>
        <taxon>Rosoideae incertae sedis</taxon>
        <taxon>Rubus</taxon>
    </lineage>
</organism>
<protein>
    <recommendedName>
        <fullName evidence="4">NADH dehydrogenase subunit 6</fullName>
    </recommendedName>
</protein>
<gene>
    <name evidence="2" type="ORF">M0R45_005040</name>
</gene>
<name>A0AAW1YM01_RUBAR</name>
<sequence length="164" mass="18092">MVKAQIGSSAWKRAAASGPRTAWVSRRRREQAGGTAWLLSSFFFVSSSSIDLLFFLVVLSSSSFGFFFQVASAWLDELTAGILWTGLHLAAAEAAQGAVVMVWLLIWFFLCCVYDFSLHFCRFCLFLFFFSILPVLALIDGCEVVQGMVNGFDGRGEVMDVEAA</sequence>
<keyword evidence="1" id="KW-0812">Transmembrane</keyword>
<feature type="transmembrane region" description="Helical" evidence="1">
    <location>
        <begin position="94"/>
        <end position="113"/>
    </location>
</feature>
<keyword evidence="3" id="KW-1185">Reference proteome</keyword>
<evidence type="ECO:0000256" key="1">
    <source>
        <dbReference type="SAM" id="Phobius"/>
    </source>
</evidence>
<comment type="caution">
    <text evidence="2">The sequence shown here is derived from an EMBL/GenBank/DDBJ whole genome shotgun (WGS) entry which is preliminary data.</text>
</comment>
<proteinExistence type="predicted"/>
<reference evidence="2 3" key="1">
    <citation type="journal article" date="2023" name="G3 (Bethesda)">
        <title>A chromosome-length genome assembly and annotation of blackberry (Rubus argutus, cv. 'Hillquist').</title>
        <authorList>
            <person name="Bruna T."/>
            <person name="Aryal R."/>
            <person name="Dudchenko O."/>
            <person name="Sargent D.J."/>
            <person name="Mead D."/>
            <person name="Buti M."/>
            <person name="Cavallini A."/>
            <person name="Hytonen T."/>
            <person name="Andres J."/>
            <person name="Pham M."/>
            <person name="Weisz D."/>
            <person name="Mascagni F."/>
            <person name="Usai G."/>
            <person name="Natali L."/>
            <person name="Bassil N."/>
            <person name="Fernandez G.E."/>
            <person name="Lomsadze A."/>
            <person name="Armour M."/>
            <person name="Olukolu B."/>
            <person name="Poorten T."/>
            <person name="Britton C."/>
            <person name="Davik J."/>
            <person name="Ashrafi H."/>
            <person name="Aiden E.L."/>
            <person name="Borodovsky M."/>
            <person name="Worthington M."/>
        </authorList>
    </citation>
    <scope>NUCLEOTIDE SEQUENCE [LARGE SCALE GENOMIC DNA]</scope>
    <source>
        <strain evidence="2">PI 553951</strain>
    </source>
</reference>
<dbReference type="EMBL" id="JBEDUW010000001">
    <property type="protein sequence ID" value="KAK9949522.1"/>
    <property type="molecule type" value="Genomic_DNA"/>
</dbReference>
<accession>A0AAW1YM01</accession>
<feature type="transmembrane region" description="Helical" evidence="1">
    <location>
        <begin position="120"/>
        <end position="139"/>
    </location>
</feature>
<dbReference type="AlphaFoldDB" id="A0AAW1YM01"/>